<evidence type="ECO:0000256" key="6">
    <source>
        <dbReference type="ARBA" id="ARBA00022806"/>
    </source>
</evidence>
<dbReference type="PROSITE" id="PS51192">
    <property type="entry name" value="HELICASE_ATP_BIND_1"/>
    <property type="match status" value="1"/>
</dbReference>
<dbReference type="RefSeq" id="WP_188927374.1">
    <property type="nucleotide sequence ID" value="NZ_BMJC01000001.1"/>
</dbReference>
<keyword evidence="7 12" id="KW-0862">Zinc</keyword>
<proteinExistence type="inferred from homology"/>
<dbReference type="NCBIfam" id="TIGR00595">
    <property type="entry name" value="priA"/>
    <property type="match status" value="1"/>
</dbReference>
<keyword evidence="5 12" id="KW-0378">Hydrolase</keyword>
<dbReference type="InterPro" id="IPR041236">
    <property type="entry name" value="PriA_C"/>
</dbReference>
<feature type="domain" description="Helicase C-terminal" evidence="15">
    <location>
        <begin position="580"/>
        <end position="765"/>
    </location>
</feature>
<protein>
    <recommendedName>
        <fullName evidence="12">Replication restart protein PriA</fullName>
    </recommendedName>
    <alternativeName>
        <fullName evidence="12">ATP-dependent DNA helicase PriA</fullName>
        <ecNumber evidence="12">5.6.2.4</ecNumber>
    </alternativeName>
    <alternativeName>
        <fullName evidence="12">DNA 3'-5' helicase PriA</fullName>
    </alternativeName>
</protein>
<dbReference type="GO" id="GO:0043138">
    <property type="term" value="F:3'-5' DNA helicase activity"/>
    <property type="evidence" value="ECO:0007669"/>
    <property type="project" value="UniProtKB-EC"/>
</dbReference>
<dbReference type="GO" id="GO:0003677">
    <property type="term" value="F:DNA binding"/>
    <property type="evidence" value="ECO:0007669"/>
    <property type="project" value="UniProtKB-UniRule"/>
</dbReference>
<evidence type="ECO:0000256" key="12">
    <source>
        <dbReference type="HAMAP-Rule" id="MF_00983"/>
    </source>
</evidence>
<keyword evidence="17" id="KW-1185">Reference proteome</keyword>
<keyword evidence="9 12" id="KW-0238">DNA-binding</keyword>
<keyword evidence="4 12" id="KW-0547">Nucleotide-binding</keyword>
<dbReference type="AlphaFoldDB" id="A0A8J2U6D2"/>
<dbReference type="GO" id="GO:0006269">
    <property type="term" value="P:DNA replication, synthesis of primer"/>
    <property type="evidence" value="ECO:0007669"/>
    <property type="project" value="UniProtKB-KW"/>
</dbReference>
<evidence type="ECO:0000313" key="16">
    <source>
        <dbReference type="EMBL" id="GGA81267.1"/>
    </source>
</evidence>
<evidence type="ECO:0000256" key="4">
    <source>
        <dbReference type="ARBA" id="ARBA00022741"/>
    </source>
</evidence>
<dbReference type="SUPFAM" id="SSF52540">
    <property type="entry name" value="P-loop containing nucleoside triphosphate hydrolases"/>
    <property type="match status" value="2"/>
</dbReference>
<dbReference type="InterPro" id="IPR005259">
    <property type="entry name" value="PriA"/>
</dbReference>
<dbReference type="GO" id="GO:1990077">
    <property type="term" value="C:primosome complex"/>
    <property type="evidence" value="ECO:0007669"/>
    <property type="project" value="UniProtKB-UniRule"/>
</dbReference>
<dbReference type="SMART" id="SM00487">
    <property type="entry name" value="DEXDc"/>
    <property type="match status" value="1"/>
</dbReference>
<keyword evidence="1 12" id="KW-0639">Primosome</keyword>
<feature type="compositionally biased region" description="Basic and acidic residues" evidence="13">
    <location>
        <begin position="500"/>
        <end position="516"/>
    </location>
</feature>
<dbReference type="InterPro" id="IPR011545">
    <property type="entry name" value="DEAD/DEAH_box_helicase_dom"/>
</dbReference>
<dbReference type="Pfam" id="PF18319">
    <property type="entry name" value="Zn_ribbon_PriA"/>
    <property type="match status" value="1"/>
</dbReference>
<dbReference type="EC" id="5.6.2.4" evidence="12"/>
<feature type="binding site" evidence="12">
    <location>
        <position position="566"/>
    </location>
    <ligand>
        <name>Zn(2+)</name>
        <dbReference type="ChEBI" id="CHEBI:29105"/>
        <label>1</label>
    </ligand>
</feature>
<dbReference type="FunFam" id="3.40.50.300:FF:000489">
    <property type="entry name" value="Primosome assembly protein PriA"/>
    <property type="match status" value="1"/>
</dbReference>
<evidence type="ECO:0000256" key="2">
    <source>
        <dbReference type="ARBA" id="ARBA00022705"/>
    </source>
</evidence>
<evidence type="ECO:0000259" key="15">
    <source>
        <dbReference type="PROSITE" id="PS51194"/>
    </source>
</evidence>
<evidence type="ECO:0000256" key="10">
    <source>
        <dbReference type="ARBA" id="ARBA00023235"/>
    </source>
</evidence>
<sequence length="857" mass="97102">MYAEVIIPLALPKNYTWSVPEQWHSAIRTGCRVEVELRNKKYAGIVKRLHEEKPAAFEPKAIGNLLDNEPVIHPAQLQLWEWIAQYYLCSEGEVMAAALPAHLKLSSETILVFNEEAGDDFTHLDNDEFIVAEALHIKKELKLTDVQQLLDSSHVYPVIKRLIEKKICFVWESLKETYSAKKENYVVLNPEYGNEDRMADLLNNWSRGPKQLELLLAYLHLIRTEGDVTRAALLKKSGASDAQLRGLVDKEILRIEQRTVDRIHYLPRDITIDFELTPAQQQAFDQVNNAFQQKAVCLLHGVTSSGKTLVYIRQMEQVIRRGQQVLYLLPEIALTAQIIRRLKQHFGGYIGVYHSKFSQNERLEIWNKIRTGELKIILGARSALFLPFSDLGLVVADEEHDPSYKQQEPAPRYHARDAAIYYASLFGAKVLLGSATPSVETYYNATTGKYGLVELTERYGAGKLPEINIVDTKALRFARMAPVKKEEPFAGASWLTDTMGAREDSGDAERGKKEVSESPTGARDNGKPILSPALHAAMDKALAAGKQVILFQNRRGYSPYQVCEVCGWIPQCRYCDVSLNFHKLTNKLHCHYCGTVYPPVHTCAACGNHRFVQRNFGTERIEEYLGDVFPKARVARMDIDSVRGKTAHDTLIQQFEQGRIDILVGTQMVVKGLDFENVSVVGILDADSILNFADFRVSERAFQLMEQVSGRAGRKDAEGVVLIQVANTAHPVLGYVKEHDYKLFYQHEIAARQQFGYPPFSRVIRVTFRHRDKEVVQSAAQFFANNLKKDFEPWLVGPAEPVVARIRNQYLMELLLKLPKDGHTISFAKVVIQQQTAMVQNARGWRSVVIIPDVDML</sequence>
<comment type="subunit">
    <text evidence="12">Component of the replication restart primosome.</text>
</comment>
<comment type="function">
    <text evidence="12">Initiates the restart of stalled replication forks, which reloads the replicative helicase on sites other than the origin of replication. Recognizes and binds to abandoned replication forks and remodels them to uncover a helicase loading site. Promotes assembly of the primosome at these replication forks.</text>
</comment>
<dbReference type="GO" id="GO:0008270">
    <property type="term" value="F:zinc ion binding"/>
    <property type="evidence" value="ECO:0007669"/>
    <property type="project" value="UniProtKB-UniRule"/>
</dbReference>
<feature type="binding site" evidence="12">
    <location>
        <position position="575"/>
    </location>
    <ligand>
        <name>Zn(2+)</name>
        <dbReference type="ChEBI" id="CHEBI:29105"/>
        <label>2</label>
    </ligand>
</feature>
<dbReference type="Proteomes" id="UP000607559">
    <property type="component" value="Unassembled WGS sequence"/>
</dbReference>
<organism evidence="16 17">
    <name type="scientific">Puia dinghuensis</name>
    <dbReference type="NCBI Taxonomy" id="1792502"/>
    <lineage>
        <taxon>Bacteria</taxon>
        <taxon>Pseudomonadati</taxon>
        <taxon>Bacteroidota</taxon>
        <taxon>Chitinophagia</taxon>
        <taxon>Chitinophagales</taxon>
        <taxon>Chitinophagaceae</taxon>
        <taxon>Puia</taxon>
    </lineage>
</organism>
<dbReference type="CDD" id="cd18804">
    <property type="entry name" value="SF2_C_priA"/>
    <property type="match status" value="1"/>
</dbReference>
<feature type="binding site" evidence="12">
    <location>
        <position position="590"/>
    </location>
    <ligand>
        <name>Zn(2+)</name>
        <dbReference type="ChEBI" id="CHEBI:29105"/>
        <label>2</label>
    </ligand>
</feature>
<dbReference type="InterPro" id="IPR027417">
    <property type="entry name" value="P-loop_NTPase"/>
</dbReference>
<evidence type="ECO:0000256" key="11">
    <source>
        <dbReference type="ARBA" id="ARBA00048988"/>
    </source>
</evidence>
<dbReference type="GO" id="GO:0005524">
    <property type="term" value="F:ATP binding"/>
    <property type="evidence" value="ECO:0007669"/>
    <property type="project" value="UniProtKB-UniRule"/>
</dbReference>
<evidence type="ECO:0000256" key="9">
    <source>
        <dbReference type="ARBA" id="ARBA00023125"/>
    </source>
</evidence>
<keyword evidence="6 12" id="KW-0347">Helicase</keyword>
<comment type="catalytic activity">
    <reaction evidence="12">
        <text>Couples ATP hydrolysis with the unwinding of duplex DNA by translocating in the 3'-5' direction.</text>
        <dbReference type="EC" id="5.6.2.4"/>
    </reaction>
</comment>
<feature type="binding site" evidence="12">
    <location>
        <position position="563"/>
    </location>
    <ligand>
        <name>Zn(2+)</name>
        <dbReference type="ChEBI" id="CHEBI:29105"/>
        <label>1</label>
    </ligand>
</feature>
<keyword evidence="8 12" id="KW-0067">ATP-binding</keyword>
<feature type="binding site" evidence="12">
    <location>
        <position position="606"/>
    </location>
    <ligand>
        <name>Zn(2+)</name>
        <dbReference type="ChEBI" id="CHEBI:29105"/>
        <label>1</label>
    </ligand>
</feature>
<feature type="binding site" evidence="12">
    <location>
        <position position="593"/>
    </location>
    <ligand>
        <name>Zn(2+)</name>
        <dbReference type="ChEBI" id="CHEBI:29105"/>
        <label>2</label>
    </ligand>
</feature>
<evidence type="ECO:0000256" key="5">
    <source>
        <dbReference type="ARBA" id="ARBA00022801"/>
    </source>
</evidence>
<dbReference type="EMBL" id="BMJC01000001">
    <property type="protein sequence ID" value="GGA81267.1"/>
    <property type="molecule type" value="Genomic_DNA"/>
</dbReference>
<dbReference type="InterPro" id="IPR014001">
    <property type="entry name" value="Helicase_ATP-bd"/>
</dbReference>
<dbReference type="PANTHER" id="PTHR30580">
    <property type="entry name" value="PRIMOSOMAL PROTEIN N"/>
    <property type="match status" value="1"/>
</dbReference>
<comment type="similarity">
    <text evidence="12">Belongs to the helicase family. PriA subfamily.</text>
</comment>
<dbReference type="Pfam" id="PF00270">
    <property type="entry name" value="DEAD"/>
    <property type="match status" value="1"/>
</dbReference>
<dbReference type="GO" id="GO:0006270">
    <property type="term" value="P:DNA replication initiation"/>
    <property type="evidence" value="ECO:0007669"/>
    <property type="project" value="TreeGrafter"/>
</dbReference>
<dbReference type="GO" id="GO:0006310">
    <property type="term" value="P:DNA recombination"/>
    <property type="evidence" value="ECO:0007669"/>
    <property type="project" value="InterPro"/>
</dbReference>
<comment type="caution">
    <text evidence="16">The sequence shown here is derived from an EMBL/GenBank/DDBJ whole genome shotgun (WGS) entry which is preliminary data.</text>
</comment>
<dbReference type="GO" id="GO:0016787">
    <property type="term" value="F:hydrolase activity"/>
    <property type="evidence" value="ECO:0007669"/>
    <property type="project" value="UniProtKB-KW"/>
</dbReference>
<dbReference type="Gene3D" id="3.40.1440.60">
    <property type="entry name" value="PriA, 3(prime) DNA-binding domain"/>
    <property type="match status" value="1"/>
</dbReference>
<dbReference type="PANTHER" id="PTHR30580:SF0">
    <property type="entry name" value="PRIMOSOMAL PROTEIN N"/>
    <property type="match status" value="1"/>
</dbReference>
<dbReference type="InterPro" id="IPR040498">
    <property type="entry name" value="PriA_CRR"/>
</dbReference>
<keyword evidence="3 12" id="KW-0479">Metal-binding</keyword>
<feature type="binding site" evidence="12">
    <location>
        <position position="603"/>
    </location>
    <ligand>
        <name>Zn(2+)</name>
        <dbReference type="ChEBI" id="CHEBI:29105"/>
        <label>1</label>
    </ligand>
</feature>
<dbReference type="Pfam" id="PF00271">
    <property type="entry name" value="Helicase_C"/>
    <property type="match status" value="1"/>
</dbReference>
<keyword evidence="2 12" id="KW-0235">DNA replication</keyword>
<dbReference type="GO" id="GO:0006302">
    <property type="term" value="P:double-strand break repair"/>
    <property type="evidence" value="ECO:0007669"/>
    <property type="project" value="InterPro"/>
</dbReference>
<comment type="catalytic activity">
    <reaction evidence="11 12">
        <text>ATP + H2O = ADP + phosphate + H(+)</text>
        <dbReference type="Rhea" id="RHEA:13065"/>
        <dbReference type="ChEBI" id="CHEBI:15377"/>
        <dbReference type="ChEBI" id="CHEBI:15378"/>
        <dbReference type="ChEBI" id="CHEBI:30616"/>
        <dbReference type="ChEBI" id="CHEBI:43474"/>
        <dbReference type="ChEBI" id="CHEBI:456216"/>
        <dbReference type="EC" id="5.6.2.4"/>
    </reaction>
</comment>
<reference evidence="16" key="2">
    <citation type="submission" date="2020-09" db="EMBL/GenBank/DDBJ databases">
        <authorList>
            <person name="Sun Q."/>
            <person name="Zhou Y."/>
        </authorList>
    </citation>
    <scope>NUCLEOTIDE SEQUENCE</scope>
    <source>
        <strain evidence="16">CGMCC 1.15448</strain>
    </source>
</reference>
<reference evidence="16" key="1">
    <citation type="journal article" date="2014" name="Int. J. Syst. Evol. Microbiol.">
        <title>Complete genome sequence of Corynebacterium casei LMG S-19264T (=DSM 44701T), isolated from a smear-ripened cheese.</title>
        <authorList>
            <consortium name="US DOE Joint Genome Institute (JGI-PGF)"/>
            <person name="Walter F."/>
            <person name="Albersmeier A."/>
            <person name="Kalinowski J."/>
            <person name="Ruckert C."/>
        </authorList>
    </citation>
    <scope>NUCLEOTIDE SEQUENCE</scope>
    <source>
        <strain evidence="16">CGMCC 1.15448</strain>
    </source>
</reference>
<dbReference type="PROSITE" id="PS51194">
    <property type="entry name" value="HELICASE_CTER"/>
    <property type="match status" value="1"/>
</dbReference>
<keyword evidence="10 12" id="KW-0413">Isomerase</keyword>
<gene>
    <name evidence="12 16" type="primary">priA</name>
    <name evidence="16" type="ORF">GCM10011511_00280</name>
</gene>
<comment type="cofactor">
    <cofactor evidence="12">
        <name>Zn(2+)</name>
        <dbReference type="ChEBI" id="CHEBI:29105"/>
    </cofactor>
    <text evidence="12">Binds 2 zinc ions per subunit.</text>
</comment>
<dbReference type="InterPro" id="IPR001650">
    <property type="entry name" value="Helicase_C-like"/>
</dbReference>
<dbReference type="FunFam" id="3.40.1440.60:FF:000001">
    <property type="entry name" value="Primosomal protein N"/>
    <property type="match status" value="1"/>
</dbReference>
<feature type="region of interest" description="Disordered" evidence="13">
    <location>
        <begin position="500"/>
        <end position="527"/>
    </location>
</feature>
<dbReference type="InterPro" id="IPR041222">
    <property type="entry name" value="PriA_3primeBD"/>
</dbReference>
<evidence type="ECO:0000256" key="8">
    <source>
        <dbReference type="ARBA" id="ARBA00022840"/>
    </source>
</evidence>
<evidence type="ECO:0000256" key="3">
    <source>
        <dbReference type="ARBA" id="ARBA00022723"/>
    </source>
</evidence>
<evidence type="ECO:0000313" key="17">
    <source>
        <dbReference type="Proteomes" id="UP000607559"/>
    </source>
</evidence>
<dbReference type="CDD" id="cd17929">
    <property type="entry name" value="DEXHc_priA"/>
    <property type="match status" value="1"/>
</dbReference>
<evidence type="ECO:0000256" key="7">
    <source>
        <dbReference type="ARBA" id="ARBA00022833"/>
    </source>
</evidence>
<feature type="binding site" evidence="12">
    <location>
        <position position="572"/>
    </location>
    <ligand>
        <name>Zn(2+)</name>
        <dbReference type="ChEBI" id="CHEBI:29105"/>
        <label>2</label>
    </ligand>
</feature>
<accession>A0A8J2U6D2</accession>
<feature type="domain" description="Helicase ATP-binding" evidence="14">
    <location>
        <begin position="288"/>
        <end position="455"/>
    </location>
</feature>
<evidence type="ECO:0000256" key="1">
    <source>
        <dbReference type="ARBA" id="ARBA00022515"/>
    </source>
</evidence>
<dbReference type="Gene3D" id="3.40.50.300">
    <property type="entry name" value="P-loop containing nucleotide triphosphate hydrolases"/>
    <property type="match status" value="2"/>
</dbReference>
<dbReference type="Pfam" id="PF17764">
    <property type="entry name" value="PriA_3primeBD"/>
    <property type="match status" value="1"/>
</dbReference>
<name>A0A8J2U6D2_9BACT</name>
<evidence type="ECO:0000259" key="14">
    <source>
        <dbReference type="PROSITE" id="PS51192"/>
    </source>
</evidence>
<dbReference type="Pfam" id="PF18074">
    <property type="entry name" value="PriA_C"/>
    <property type="match status" value="1"/>
</dbReference>
<dbReference type="HAMAP" id="MF_00983">
    <property type="entry name" value="PriA"/>
    <property type="match status" value="1"/>
</dbReference>
<dbReference type="InterPro" id="IPR042115">
    <property type="entry name" value="PriA_3primeBD_sf"/>
</dbReference>
<evidence type="ECO:0000256" key="13">
    <source>
        <dbReference type="SAM" id="MobiDB-lite"/>
    </source>
</evidence>
<dbReference type="SMART" id="SM00490">
    <property type="entry name" value="HELICc"/>
    <property type="match status" value="1"/>
</dbReference>